<feature type="region of interest" description="Disordered" evidence="1">
    <location>
        <begin position="62"/>
        <end position="88"/>
    </location>
</feature>
<dbReference type="PANTHER" id="PTHR21666">
    <property type="entry name" value="PEPTIDASE-RELATED"/>
    <property type="match status" value="1"/>
</dbReference>
<evidence type="ECO:0000313" key="4">
    <source>
        <dbReference type="Proteomes" id="UP000034894"/>
    </source>
</evidence>
<dbReference type="Pfam" id="PF01551">
    <property type="entry name" value="Peptidase_M23"/>
    <property type="match status" value="1"/>
</dbReference>
<gene>
    <name evidence="3" type="ORF">UV73_C0016G0003</name>
</gene>
<dbReference type="STRING" id="1618443.UV73_C0016G0003"/>
<dbReference type="PANTHER" id="PTHR21666:SF270">
    <property type="entry name" value="MUREIN HYDROLASE ACTIVATOR ENVC"/>
    <property type="match status" value="1"/>
</dbReference>
<name>A0A0G1DD36_9BACT</name>
<evidence type="ECO:0000259" key="2">
    <source>
        <dbReference type="Pfam" id="PF01551"/>
    </source>
</evidence>
<accession>A0A0G1DD36</accession>
<proteinExistence type="predicted"/>
<evidence type="ECO:0000313" key="3">
    <source>
        <dbReference type="EMBL" id="KKS95557.1"/>
    </source>
</evidence>
<dbReference type="Proteomes" id="UP000034894">
    <property type="component" value="Unassembled WGS sequence"/>
</dbReference>
<dbReference type="InterPro" id="IPR050570">
    <property type="entry name" value="Cell_wall_metabolism_enzyme"/>
</dbReference>
<dbReference type="EMBL" id="LCFP01000016">
    <property type="protein sequence ID" value="KKS95557.1"/>
    <property type="molecule type" value="Genomic_DNA"/>
</dbReference>
<comment type="caution">
    <text evidence="3">The sequence shown here is derived from an EMBL/GenBank/DDBJ whole genome shotgun (WGS) entry which is preliminary data.</text>
</comment>
<organism evidence="3 4">
    <name type="scientific">Candidatus Gottesmanbacteria bacterium GW2011_GWA2_43_14</name>
    <dbReference type="NCBI Taxonomy" id="1618443"/>
    <lineage>
        <taxon>Bacteria</taxon>
        <taxon>Candidatus Gottesmaniibacteriota</taxon>
    </lineage>
</organism>
<dbReference type="AlphaFoldDB" id="A0A0G1DD36"/>
<dbReference type="InterPro" id="IPR016047">
    <property type="entry name" value="M23ase_b-sheet_dom"/>
</dbReference>
<dbReference type="InterPro" id="IPR011055">
    <property type="entry name" value="Dup_hybrid_motif"/>
</dbReference>
<dbReference type="CDD" id="cd12797">
    <property type="entry name" value="M23_peptidase"/>
    <property type="match status" value="1"/>
</dbReference>
<dbReference type="CDD" id="cd15482">
    <property type="entry name" value="Sialidase_non-viral"/>
    <property type="match status" value="1"/>
</dbReference>
<dbReference type="SUPFAM" id="SSF51261">
    <property type="entry name" value="Duplicated hybrid motif"/>
    <property type="match status" value="1"/>
</dbReference>
<evidence type="ECO:0000256" key="1">
    <source>
        <dbReference type="SAM" id="MobiDB-lite"/>
    </source>
</evidence>
<feature type="domain" description="M23ase beta-sheet core" evidence="2">
    <location>
        <begin position="438"/>
        <end position="526"/>
    </location>
</feature>
<sequence length="1102" mass="120108">MIKKILKNLFIFFILLSITVELTVIPVIAQTPTTIENPPSPPPLPQESAITTPDVQLDVIDTPVPTAPPLPENPSATPSGSPVLPAPVDSQAGLKPTVSVPAANRPAFTITGLPQSASIKKKMKLLALTKRNFQPNEFIGVNLINVYDPLLSGVTIRVKNKQGEELPIVYEKEIIGDEINLKIRPARYFKPGKYQLEITDQDGVKSSQDFTWGVLAINTNKSVFKPGEKALIAITVLDETGVTLCDTFLQLSVKSPDGGDSLFSTSDGSIKINDSCGNKKVTYLPDYESEYQIGQSTGTYTLTLTAETKNGIYTVNDRFTVETNPLFEVERQSVTRIFPLNNYAMTFNIKANIDFDGQIVETVPNNFKILPFDQDTARSYDRLATSSAGLNNQNIAGVSTGSVLGLPFEGSFPLTLGFGETPDSDWLAGRYRSFGLNAHDAQDFAMPEGTPLLATDDGLITLSGPDVYGVTIIIKHDWGRSYYGHLSQTMVTAGQNVSKGDLIGYSGNTGLSTGPHLHFAVQPNAVDYDNGFYGKINPLPLMGMSRDGQILGESTSVFTESKIYWDVSLKKGDSLKLAYIFDPPELSPQFYLLGPMVFESGQLTAESPQPSPSPTLMEETVDPAGQIIPGLSFEPEIESGLSLIPLEATQPATISPALSDISPQPSPNIGITPTPVSSARTVFSETRQWQIAADADVTIDASANNNVSAWYDQPKMVFISDLTGYFFYRDTDGECYFIKTTDGGASWTGQTTITDTVDCQNVAIWYDRWTPGDLTGNYIHIIHSDRTNSNWMYTRVDTANSDTLLTAVDITSGTVTVDLDTNGTIIRATDGEIYAAWTDQNAPQSRIVSCSSSCDDAGNWANVGTNPQDAADPIALMSLPDGDAILIRLDESDSVADLEYNIWNQSSWGGWQDIDTDVTDQTAKNPNPISVAIRRNTFDIYIIYIHSPGTDDLSEVRSAYWNGASFSTKTDCISSDDTGSGQDIVHTAISIDEESATVYCIYHKTVDDGTSDANVFYKTSTDNMTSWSSEAQLNTSNINTKIIPVYSNMVDSERIYFAYKISTATSPVYGGTIVDLEPPVNDQLMKHGLWFSGVGQKKEFTW</sequence>
<protein>
    <submittedName>
        <fullName evidence="3">Peptidase M23 family protein</fullName>
    </submittedName>
</protein>
<reference evidence="3 4" key="1">
    <citation type="journal article" date="2015" name="Nature">
        <title>rRNA introns, odd ribosomes, and small enigmatic genomes across a large radiation of phyla.</title>
        <authorList>
            <person name="Brown C.T."/>
            <person name="Hug L.A."/>
            <person name="Thomas B.C."/>
            <person name="Sharon I."/>
            <person name="Castelle C.J."/>
            <person name="Singh A."/>
            <person name="Wilkins M.J."/>
            <person name="Williams K.H."/>
            <person name="Banfield J.F."/>
        </authorList>
    </citation>
    <scope>NUCLEOTIDE SEQUENCE [LARGE SCALE GENOMIC DNA]</scope>
</reference>
<dbReference type="Gene3D" id="2.70.70.10">
    <property type="entry name" value="Glucose Permease (Domain IIA)"/>
    <property type="match status" value="1"/>
</dbReference>
<dbReference type="PATRIC" id="fig|1618443.3.peg.1594"/>
<dbReference type="GO" id="GO:0004222">
    <property type="term" value="F:metalloendopeptidase activity"/>
    <property type="evidence" value="ECO:0007669"/>
    <property type="project" value="TreeGrafter"/>
</dbReference>